<dbReference type="RefSeq" id="WP_147929610.1">
    <property type="nucleotide sequence ID" value="NZ_VOXD01000005.1"/>
</dbReference>
<keyword evidence="5 6" id="KW-0472">Membrane</keyword>
<gene>
    <name evidence="7" type="ORF">FUA23_04915</name>
</gene>
<keyword evidence="2" id="KW-1003">Cell membrane</keyword>
<keyword evidence="3 6" id="KW-0812">Transmembrane</keyword>
<evidence type="ECO:0000313" key="8">
    <source>
        <dbReference type="Proteomes" id="UP000321907"/>
    </source>
</evidence>
<feature type="transmembrane region" description="Helical" evidence="6">
    <location>
        <begin position="191"/>
        <end position="211"/>
    </location>
</feature>
<organism evidence="7 8">
    <name type="scientific">Neolewinella aurantiaca</name>
    <dbReference type="NCBI Taxonomy" id="2602767"/>
    <lineage>
        <taxon>Bacteria</taxon>
        <taxon>Pseudomonadati</taxon>
        <taxon>Bacteroidota</taxon>
        <taxon>Saprospiria</taxon>
        <taxon>Saprospirales</taxon>
        <taxon>Lewinellaceae</taxon>
        <taxon>Neolewinella</taxon>
    </lineage>
</organism>
<proteinExistence type="predicted"/>
<evidence type="ECO:0000313" key="7">
    <source>
        <dbReference type="EMBL" id="TXF90782.1"/>
    </source>
</evidence>
<feature type="transmembrane region" description="Helical" evidence="6">
    <location>
        <begin position="87"/>
        <end position="104"/>
    </location>
</feature>
<evidence type="ECO:0000256" key="5">
    <source>
        <dbReference type="ARBA" id="ARBA00023136"/>
    </source>
</evidence>
<dbReference type="InterPro" id="IPR050833">
    <property type="entry name" value="Poly_Biosynth_Transport"/>
</dbReference>
<feature type="transmembrane region" description="Helical" evidence="6">
    <location>
        <begin position="439"/>
        <end position="459"/>
    </location>
</feature>
<accession>A0A5C7FWJ9</accession>
<feature type="transmembrane region" description="Helical" evidence="6">
    <location>
        <begin position="44"/>
        <end position="66"/>
    </location>
</feature>
<dbReference type="Proteomes" id="UP000321907">
    <property type="component" value="Unassembled WGS sequence"/>
</dbReference>
<protein>
    <recommendedName>
        <fullName evidence="9">O-antigen/teichoic acid export membrane protein</fullName>
    </recommendedName>
</protein>
<feature type="transmembrane region" description="Helical" evidence="6">
    <location>
        <begin position="231"/>
        <end position="251"/>
    </location>
</feature>
<sequence>MSLKKLGGETIVYGFSNILGRMLNFVLVTYFITRLMPAEEYGVVGGLMFYTALLIAVLVFRMDTVVFRYASRDEYSAPAVFRKAQRVVTVAVVSVLGAMLLFAPQLADWLEYPDRVVYVQLVIFTVAFDALSAVPLARLRLEQRAWFFVFVNLGNVVVNITLIFLLLYVWRWNAGYVTEHWGISYNADYQVGYYLLCIALASAFRYVFLLVDGLRRYGKKTGPVPALRTMLNYSLPLTVVGVAGIINFLIAPELIKFWHGGSVTENLRYAGYFNAATKLAVFLNLFITAYNYAAEPFFFRQAGKDVATADRQIYADAARAYAIVATLASAAILLFLPWLERFIDAEERAGLYVLPILLAANFFFGLYSNLSVAYKLTDKTIYGGAVATVGSVIVIGGGILFVPDYGIAAMAWAMLSCFIVMCFLAWLVSRKFFPVNYPWSRIAIYAGLACLAVYSATLFTGQAGDGAQGAMAVRGAMFVALMVVFWLLERNWIRSTFLNGESG</sequence>
<evidence type="ECO:0000256" key="4">
    <source>
        <dbReference type="ARBA" id="ARBA00022989"/>
    </source>
</evidence>
<feature type="transmembrane region" description="Helical" evidence="6">
    <location>
        <begin position="407"/>
        <end position="427"/>
    </location>
</feature>
<feature type="transmembrane region" description="Helical" evidence="6">
    <location>
        <begin position="471"/>
        <end position="488"/>
    </location>
</feature>
<dbReference type="AlphaFoldDB" id="A0A5C7FWJ9"/>
<evidence type="ECO:0000256" key="2">
    <source>
        <dbReference type="ARBA" id="ARBA00022475"/>
    </source>
</evidence>
<feature type="transmembrane region" description="Helical" evidence="6">
    <location>
        <begin position="351"/>
        <end position="370"/>
    </location>
</feature>
<feature type="transmembrane region" description="Helical" evidence="6">
    <location>
        <begin position="12"/>
        <end position="32"/>
    </location>
</feature>
<comment type="subcellular location">
    <subcellularLocation>
        <location evidence="1">Cell membrane</location>
        <topology evidence="1">Multi-pass membrane protein</topology>
    </subcellularLocation>
</comment>
<evidence type="ECO:0000256" key="6">
    <source>
        <dbReference type="SAM" id="Phobius"/>
    </source>
</evidence>
<reference evidence="7 8" key="1">
    <citation type="submission" date="2019-08" db="EMBL/GenBank/DDBJ databases">
        <title>Lewinella sp. strain SSH13 Genome sequencing and assembly.</title>
        <authorList>
            <person name="Kim I."/>
        </authorList>
    </citation>
    <scope>NUCLEOTIDE SEQUENCE [LARGE SCALE GENOMIC DNA]</scope>
    <source>
        <strain evidence="7 8">SSH13</strain>
    </source>
</reference>
<keyword evidence="8" id="KW-1185">Reference proteome</keyword>
<dbReference type="GO" id="GO:0005886">
    <property type="term" value="C:plasma membrane"/>
    <property type="evidence" value="ECO:0007669"/>
    <property type="project" value="UniProtKB-SubCell"/>
</dbReference>
<feature type="transmembrane region" description="Helical" evidence="6">
    <location>
        <begin position="116"/>
        <end position="134"/>
    </location>
</feature>
<evidence type="ECO:0008006" key="9">
    <source>
        <dbReference type="Google" id="ProtNLM"/>
    </source>
</evidence>
<feature type="transmembrane region" description="Helical" evidence="6">
    <location>
        <begin position="146"/>
        <end position="171"/>
    </location>
</feature>
<dbReference type="EMBL" id="VOXD01000005">
    <property type="protein sequence ID" value="TXF90782.1"/>
    <property type="molecule type" value="Genomic_DNA"/>
</dbReference>
<dbReference type="OrthoDB" id="9814608at2"/>
<dbReference type="PANTHER" id="PTHR30250">
    <property type="entry name" value="PST FAMILY PREDICTED COLANIC ACID TRANSPORTER"/>
    <property type="match status" value="1"/>
</dbReference>
<keyword evidence="4 6" id="KW-1133">Transmembrane helix</keyword>
<comment type="caution">
    <text evidence="7">The sequence shown here is derived from an EMBL/GenBank/DDBJ whole genome shotgun (WGS) entry which is preliminary data.</text>
</comment>
<feature type="transmembrane region" description="Helical" evidence="6">
    <location>
        <begin position="271"/>
        <end position="293"/>
    </location>
</feature>
<evidence type="ECO:0000256" key="1">
    <source>
        <dbReference type="ARBA" id="ARBA00004651"/>
    </source>
</evidence>
<name>A0A5C7FWJ9_9BACT</name>
<evidence type="ECO:0000256" key="3">
    <source>
        <dbReference type="ARBA" id="ARBA00022692"/>
    </source>
</evidence>
<dbReference type="PANTHER" id="PTHR30250:SF11">
    <property type="entry name" value="O-ANTIGEN TRANSPORTER-RELATED"/>
    <property type="match status" value="1"/>
</dbReference>
<feature type="transmembrane region" description="Helical" evidence="6">
    <location>
        <begin position="320"/>
        <end position="339"/>
    </location>
</feature>
<feature type="transmembrane region" description="Helical" evidence="6">
    <location>
        <begin position="382"/>
        <end position="401"/>
    </location>
</feature>